<evidence type="ECO:0000256" key="1">
    <source>
        <dbReference type="ARBA" id="ARBA00004271"/>
    </source>
</evidence>
<keyword evidence="6 10" id="KW-1015">Disulfide bond</keyword>
<evidence type="ECO:0000256" key="5">
    <source>
        <dbReference type="ARBA" id="ARBA00022723"/>
    </source>
</evidence>
<feature type="binding site" evidence="9">
    <location>
        <position position="205"/>
    </location>
    <ligand>
        <name>Mn(2+)</name>
        <dbReference type="ChEBI" id="CHEBI:29035"/>
    </ligand>
</feature>
<feature type="binding site" evidence="8">
    <location>
        <position position="161"/>
    </location>
    <ligand>
        <name>oxalate</name>
        <dbReference type="ChEBI" id="CHEBI:30623"/>
    </ligand>
</feature>
<dbReference type="EMBL" id="RWGY01000011">
    <property type="protein sequence ID" value="TVU32705.1"/>
    <property type="molecule type" value="Genomic_DNA"/>
</dbReference>
<comment type="caution">
    <text evidence="14">The sequence shown here is derived from an EMBL/GenBank/DDBJ whole genome shotgun (WGS) entry which is preliminary data.</text>
</comment>
<comment type="similarity">
    <text evidence="2 11">Belongs to the germin family.</text>
</comment>
<evidence type="ECO:0000256" key="3">
    <source>
        <dbReference type="ARBA" id="ARBA00022523"/>
    </source>
</evidence>
<evidence type="ECO:0000256" key="11">
    <source>
        <dbReference type="RuleBase" id="RU366015"/>
    </source>
</evidence>
<dbReference type="InterPro" id="IPR014710">
    <property type="entry name" value="RmlC-like_jellyroll"/>
</dbReference>
<evidence type="ECO:0000256" key="7">
    <source>
        <dbReference type="ARBA" id="ARBA00023211"/>
    </source>
</evidence>
<feature type="binding site" evidence="8">
    <location>
        <position position="156"/>
    </location>
    <ligand>
        <name>oxalate</name>
        <dbReference type="ChEBI" id="CHEBI:30623"/>
    </ligand>
</feature>
<dbReference type="InterPro" id="IPR011051">
    <property type="entry name" value="RmlC_Cupin_sf"/>
</dbReference>
<dbReference type="InterPro" id="IPR006045">
    <property type="entry name" value="Cupin_1"/>
</dbReference>
<feature type="binding site" evidence="9">
    <location>
        <position position="166"/>
    </location>
    <ligand>
        <name>Mn(2+)</name>
        <dbReference type="ChEBI" id="CHEBI:29035"/>
    </ligand>
</feature>
<keyword evidence="7 8" id="KW-0464">Manganese</keyword>
<keyword evidence="12" id="KW-0812">Transmembrane</keyword>
<dbReference type="FunFam" id="2.60.120.10:FF:000005">
    <property type="entry name" value="Germin-like protein subfamily 1 member 8"/>
    <property type="match status" value="1"/>
</dbReference>
<feature type="domain" description="Cupin type-1" evidence="13">
    <location>
        <begin position="111"/>
        <end position="259"/>
    </location>
</feature>
<dbReference type="PRINTS" id="PR00325">
    <property type="entry name" value="GERMIN"/>
</dbReference>
<dbReference type="SMART" id="SM00835">
    <property type="entry name" value="Cupin_1"/>
    <property type="match status" value="1"/>
</dbReference>
<evidence type="ECO:0000313" key="14">
    <source>
        <dbReference type="EMBL" id="TVU32705.1"/>
    </source>
</evidence>
<dbReference type="Gene3D" id="2.60.120.10">
    <property type="entry name" value="Jelly Rolls"/>
    <property type="match status" value="1"/>
</dbReference>
<feature type="binding site" evidence="9">
    <location>
        <position position="159"/>
    </location>
    <ligand>
        <name>Mn(2+)</name>
        <dbReference type="ChEBI" id="CHEBI:29035"/>
    </ligand>
</feature>
<evidence type="ECO:0000256" key="2">
    <source>
        <dbReference type="ARBA" id="ARBA00007456"/>
    </source>
</evidence>
<feature type="non-terminal residue" evidence="14">
    <location>
        <position position="1"/>
    </location>
</feature>
<dbReference type="CDD" id="cd02241">
    <property type="entry name" value="cupin_OxOx"/>
    <property type="match status" value="1"/>
</dbReference>
<feature type="transmembrane region" description="Helical" evidence="12">
    <location>
        <begin position="51"/>
        <end position="73"/>
    </location>
</feature>
<evidence type="ECO:0000256" key="9">
    <source>
        <dbReference type="PIRSR" id="PIRSR601929-2"/>
    </source>
</evidence>
<dbReference type="GO" id="GO:0048046">
    <property type="term" value="C:apoplast"/>
    <property type="evidence" value="ECO:0007669"/>
    <property type="project" value="UniProtKB-SubCell"/>
</dbReference>
<keyword evidence="12" id="KW-1133">Transmembrane helix</keyword>
<dbReference type="GO" id="GO:0030145">
    <property type="term" value="F:manganese ion binding"/>
    <property type="evidence" value="ECO:0007669"/>
    <property type="project" value="UniProtKB-UniRule"/>
</dbReference>
<gene>
    <name evidence="14" type="ORF">EJB05_24452</name>
</gene>
<evidence type="ECO:0000259" key="13">
    <source>
        <dbReference type="SMART" id="SM00835"/>
    </source>
</evidence>
<keyword evidence="12" id="KW-0472">Membrane</keyword>
<reference evidence="14 15" key="1">
    <citation type="journal article" date="2019" name="Sci. Rep.">
        <title>A high-quality genome of Eragrostis curvula grass provides insights into Poaceae evolution and supports new strategies to enhance forage quality.</title>
        <authorList>
            <person name="Carballo J."/>
            <person name="Santos B.A.C.M."/>
            <person name="Zappacosta D."/>
            <person name="Garbus I."/>
            <person name="Selva J.P."/>
            <person name="Gallo C.A."/>
            <person name="Diaz A."/>
            <person name="Albertini E."/>
            <person name="Caccamo M."/>
            <person name="Echenique V."/>
        </authorList>
    </citation>
    <scope>NUCLEOTIDE SEQUENCE [LARGE SCALE GENOMIC DNA]</scope>
    <source>
        <strain evidence="15">cv. Victoria</strain>
        <tissue evidence="14">Leaf</tissue>
    </source>
</reference>
<keyword evidence="15" id="KW-1185">Reference proteome</keyword>
<feature type="binding site" evidence="8">
    <location>
        <position position="166"/>
    </location>
    <ligand>
        <name>oxalate</name>
        <dbReference type="ChEBI" id="CHEBI:30623"/>
    </ligand>
</feature>
<evidence type="ECO:0000256" key="6">
    <source>
        <dbReference type="ARBA" id="ARBA00023157"/>
    </source>
</evidence>
<organism evidence="14 15">
    <name type="scientific">Eragrostis curvula</name>
    <name type="common">weeping love grass</name>
    <dbReference type="NCBI Taxonomy" id="38414"/>
    <lineage>
        <taxon>Eukaryota</taxon>
        <taxon>Viridiplantae</taxon>
        <taxon>Streptophyta</taxon>
        <taxon>Embryophyta</taxon>
        <taxon>Tracheophyta</taxon>
        <taxon>Spermatophyta</taxon>
        <taxon>Magnoliopsida</taxon>
        <taxon>Liliopsida</taxon>
        <taxon>Poales</taxon>
        <taxon>Poaceae</taxon>
        <taxon>PACMAD clade</taxon>
        <taxon>Chloridoideae</taxon>
        <taxon>Eragrostideae</taxon>
        <taxon>Eragrostidinae</taxon>
        <taxon>Eragrostis</taxon>
    </lineage>
</organism>
<evidence type="ECO:0000256" key="12">
    <source>
        <dbReference type="SAM" id="Phobius"/>
    </source>
</evidence>
<feature type="binding site" evidence="9">
    <location>
        <position position="161"/>
    </location>
    <ligand>
        <name>Mn(2+)</name>
        <dbReference type="ChEBI" id="CHEBI:29035"/>
    </ligand>
</feature>
<dbReference type="AlphaFoldDB" id="A0A5J9V9S2"/>
<dbReference type="InterPro" id="IPR001929">
    <property type="entry name" value="Germin"/>
</dbReference>
<sequence length="269" mass="28064">MHERAGVPQAEQIEHRSNTSCVASLGARALAIYTRHMCIFSSCTGRSFQPIMAMIVLALLVAAMVSSPLVLAYDPSPLQDFCVADATSNVFVNGRVCKDPEQVTAADFALSGLHIAGDTANAVGSKVTLVDARAVPGLNSLGVSMARLDVAPGGLNPPHTHPRATEALTVVDGELYVGFVATDGKLFAKVLSGGDVFVFPKGLVHFEFNRGPCPAVAIAGLSSQNPGLIRVADGLFGASPNVSDEVLAKAFRIDTATARMIKAQFGTKS</sequence>
<dbReference type="PANTHER" id="PTHR31238">
    <property type="entry name" value="GERMIN-LIKE PROTEIN SUBFAMILY 3 MEMBER 3"/>
    <property type="match status" value="1"/>
</dbReference>
<keyword evidence="3 11" id="KW-0052">Apoplast</keyword>
<dbReference type="OrthoDB" id="1921208at2759"/>
<accession>A0A5J9V9S2</accession>
<protein>
    <recommendedName>
        <fullName evidence="11">Germin-like protein</fullName>
    </recommendedName>
</protein>
<keyword evidence="4 11" id="KW-0964">Secreted</keyword>
<dbReference type="Pfam" id="PF00190">
    <property type="entry name" value="Cupin_1"/>
    <property type="match status" value="1"/>
</dbReference>
<dbReference type="SUPFAM" id="SSF51182">
    <property type="entry name" value="RmlC-like cupins"/>
    <property type="match status" value="1"/>
</dbReference>
<name>A0A5J9V9S2_9POAL</name>
<proteinExistence type="inferred from homology"/>
<feature type="disulfide bond" evidence="10">
    <location>
        <begin position="82"/>
        <end position="97"/>
    </location>
</feature>
<evidence type="ECO:0000256" key="8">
    <source>
        <dbReference type="PIRSR" id="PIRSR601929-1"/>
    </source>
</evidence>
<dbReference type="Proteomes" id="UP000324897">
    <property type="component" value="Chromosome 1"/>
</dbReference>
<evidence type="ECO:0000256" key="10">
    <source>
        <dbReference type="PIRSR" id="PIRSR601929-3"/>
    </source>
</evidence>
<keyword evidence="5 8" id="KW-0479">Metal-binding</keyword>
<comment type="subcellular location">
    <subcellularLocation>
        <location evidence="1 11">Secreted</location>
        <location evidence="1 11">Extracellular space</location>
        <location evidence="1 11">Apoplast</location>
    </subcellularLocation>
</comment>
<evidence type="ECO:0000313" key="15">
    <source>
        <dbReference type="Proteomes" id="UP000324897"/>
    </source>
</evidence>
<dbReference type="Gramene" id="TVU32705">
    <property type="protein sequence ID" value="TVU32705"/>
    <property type="gene ID" value="EJB05_24452"/>
</dbReference>
<evidence type="ECO:0000256" key="4">
    <source>
        <dbReference type="ARBA" id="ARBA00022525"/>
    </source>
</evidence>